<proteinExistence type="predicted"/>
<reference evidence="1" key="1">
    <citation type="submission" date="2020-04" db="EMBL/GenBank/DDBJ databases">
        <authorList>
            <person name="Chiriac C."/>
            <person name="Salcher M."/>
            <person name="Ghai R."/>
            <person name="Kavagutti S V."/>
        </authorList>
    </citation>
    <scope>NUCLEOTIDE SEQUENCE</scope>
</reference>
<organism evidence="1">
    <name type="scientific">uncultured Caudovirales phage</name>
    <dbReference type="NCBI Taxonomy" id="2100421"/>
    <lineage>
        <taxon>Viruses</taxon>
        <taxon>Duplodnaviria</taxon>
        <taxon>Heunggongvirae</taxon>
        <taxon>Uroviricota</taxon>
        <taxon>Caudoviricetes</taxon>
        <taxon>Peduoviridae</taxon>
        <taxon>Maltschvirus</taxon>
        <taxon>Maltschvirus maltsch</taxon>
    </lineage>
</organism>
<accession>A0A6J5LPK4</accession>
<protein>
    <submittedName>
        <fullName evidence="1">Uncharacterized protein</fullName>
    </submittedName>
</protein>
<dbReference type="EMBL" id="LR796296">
    <property type="protein sequence ID" value="CAB4134866.1"/>
    <property type="molecule type" value="Genomic_DNA"/>
</dbReference>
<gene>
    <name evidence="1" type="ORF">UFOVP274_74</name>
</gene>
<name>A0A6J5LPK4_9CAUD</name>
<evidence type="ECO:0000313" key="1">
    <source>
        <dbReference type="EMBL" id="CAB4134866.1"/>
    </source>
</evidence>
<sequence>MEPVYIVVTLSSGNIAVYEVTQAHHLTRRCANVSINEQIIDYGALIAIQRDGRWYHKGGRDEITDPKALRIIGKLAHAQTLEETPWNASTSAHIAGTA</sequence>